<feature type="region of interest" description="Disordered" evidence="1">
    <location>
        <begin position="22"/>
        <end position="45"/>
    </location>
</feature>
<gene>
    <name evidence="2" type="primary">g2131</name>
    <name evidence="2" type="ORF">EsDP_00002131</name>
</gene>
<dbReference type="Proteomes" id="UP001562357">
    <property type="component" value="Unassembled WGS sequence"/>
</dbReference>
<feature type="region of interest" description="Disordered" evidence="1">
    <location>
        <begin position="99"/>
        <end position="159"/>
    </location>
</feature>
<name>A0ABQ0CJW6_9HYPO</name>
<dbReference type="EMBL" id="BAAFGZ010000053">
    <property type="protein sequence ID" value="GAB0133734.1"/>
    <property type="molecule type" value="Genomic_DNA"/>
</dbReference>
<reference evidence="3" key="1">
    <citation type="submission" date="2024-06" db="EMBL/GenBank/DDBJ databases">
        <title>Draft Genome Sequences of Epichloe bromicola Strains Isolated from Elymus ciliaris.</title>
        <authorList>
            <consortium name="Epichloe bromicola genome sequencing consortium"/>
            <person name="Miura A."/>
            <person name="Imano S."/>
            <person name="Ashida A."/>
            <person name="Sato I."/>
            <person name="Chiba S."/>
            <person name="Tanaka A."/>
            <person name="Camagna M."/>
            <person name="Takemoto D."/>
        </authorList>
    </citation>
    <scope>NUCLEOTIDE SEQUENCE [LARGE SCALE GENOMIC DNA]</scope>
    <source>
        <strain evidence="3">DP</strain>
    </source>
</reference>
<organism evidence="2 3">
    <name type="scientific">Epichloe bromicola</name>
    <dbReference type="NCBI Taxonomy" id="79588"/>
    <lineage>
        <taxon>Eukaryota</taxon>
        <taxon>Fungi</taxon>
        <taxon>Dikarya</taxon>
        <taxon>Ascomycota</taxon>
        <taxon>Pezizomycotina</taxon>
        <taxon>Sordariomycetes</taxon>
        <taxon>Hypocreomycetidae</taxon>
        <taxon>Hypocreales</taxon>
        <taxon>Clavicipitaceae</taxon>
        <taxon>Epichloe</taxon>
    </lineage>
</organism>
<evidence type="ECO:0000313" key="2">
    <source>
        <dbReference type="EMBL" id="GAB0133734.1"/>
    </source>
</evidence>
<keyword evidence="3" id="KW-1185">Reference proteome</keyword>
<feature type="compositionally biased region" description="Basic and acidic residues" evidence="1">
    <location>
        <begin position="140"/>
        <end position="159"/>
    </location>
</feature>
<feature type="compositionally biased region" description="Low complexity" evidence="1">
    <location>
        <begin position="30"/>
        <end position="43"/>
    </location>
</feature>
<comment type="caution">
    <text evidence="2">The sequence shown here is derived from an EMBL/GenBank/DDBJ whole genome shotgun (WGS) entry which is preliminary data.</text>
</comment>
<protein>
    <submittedName>
        <fullName evidence="2">Uncharacterized protein</fullName>
    </submittedName>
</protein>
<evidence type="ECO:0000256" key="1">
    <source>
        <dbReference type="SAM" id="MobiDB-lite"/>
    </source>
</evidence>
<sequence length="269" mass="29004">MNVTAFNDAQKLADARALAQSFKTGEQNYPPKKSSGSSRQGRSADAVRFIEVREPVPPSKRHYNGKALETGWQIRSVSANTPIMTSALDFLRRADQGSAASVAPKSDLPDTNSRLVSTSFNSPCSSKTTDIGTPPSVGSQDRKGDGFRVAGNDEKNNDDVNAEKLAELLNSFSFKETDAQESTSGSILETFLALLAEHSDLLPPELEDAKDSCIKRGTTIDGENEPDDGGSTPPPQRNTHLRPKAPAFVPSASEVERSESECKRISYIS</sequence>
<feature type="region of interest" description="Disordered" evidence="1">
    <location>
        <begin position="207"/>
        <end position="269"/>
    </location>
</feature>
<feature type="compositionally biased region" description="Polar residues" evidence="1">
    <location>
        <begin position="109"/>
        <end position="139"/>
    </location>
</feature>
<accession>A0ABQ0CJW6</accession>
<evidence type="ECO:0000313" key="3">
    <source>
        <dbReference type="Proteomes" id="UP001562357"/>
    </source>
</evidence>
<proteinExistence type="predicted"/>
<feature type="compositionally biased region" description="Basic and acidic residues" evidence="1">
    <location>
        <begin position="254"/>
        <end position="269"/>
    </location>
</feature>